<evidence type="ECO:0000313" key="3">
    <source>
        <dbReference type="WBParaSite" id="ALUE_0000231501-mRNA-1"/>
    </source>
</evidence>
<evidence type="ECO:0000313" key="2">
    <source>
        <dbReference type="Proteomes" id="UP000036681"/>
    </source>
</evidence>
<organism evidence="2 3">
    <name type="scientific">Ascaris lumbricoides</name>
    <name type="common">Giant roundworm</name>
    <dbReference type="NCBI Taxonomy" id="6252"/>
    <lineage>
        <taxon>Eukaryota</taxon>
        <taxon>Metazoa</taxon>
        <taxon>Ecdysozoa</taxon>
        <taxon>Nematoda</taxon>
        <taxon>Chromadorea</taxon>
        <taxon>Rhabditida</taxon>
        <taxon>Spirurina</taxon>
        <taxon>Ascaridomorpha</taxon>
        <taxon>Ascaridoidea</taxon>
        <taxon>Ascarididae</taxon>
        <taxon>Ascaris</taxon>
    </lineage>
</organism>
<sequence>LVDWVVLQHIAAFCGFRGPPGAPGLPGPPGPTGTPGQQGSCAHCPGFASERVRMQPGVLECKPTPLALSFPRRIDIGEGIRY</sequence>
<evidence type="ECO:0000256" key="1">
    <source>
        <dbReference type="SAM" id="MobiDB-lite"/>
    </source>
</evidence>
<dbReference type="AlphaFoldDB" id="A0A0M3HLC0"/>
<keyword evidence="2" id="KW-1185">Reference proteome</keyword>
<proteinExistence type="predicted"/>
<feature type="region of interest" description="Disordered" evidence="1">
    <location>
        <begin position="17"/>
        <end position="41"/>
    </location>
</feature>
<accession>A0A0M3HLC0</accession>
<reference evidence="3" key="1">
    <citation type="submission" date="2017-02" db="UniProtKB">
        <authorList>
            <consortium name="WormBaseParasite"/>
        </authorList>
    </citation>
    <scope>IDENTIFICATION</scope>
</reference>
<name>A0A0M3HLC0_ASCLU</name>
<dbReference type="Proteomes" id="UP000036681">
    <property type="component" value="Unplaced"/>
</dbReference>
<dbReference type="Gene3D" id="1.20.5.320">
    <property type="entry name" value="6-Phosphogluconate Dehydrogenase, domain 3"/>
    <property type="match status" value="1"/>
</dbReference>
<protein>
    <submittedName>
        <fullName evidence="3">Collagen triple helix repeat protein</fullName>
    </submittedName>
</protein>
<dbReference type="WBParaSite" id="ALUE_0000231501-mRNA-1">
    <property type="protein sequence ID" value="ALUE_0000231501-mRNA-1"/>
    <property type="gene ID" value="ALUE_0000231501"/>
</dbReference>
<feature type="compositionally biased region" description="Pro residues" evidence="1">
    <location>
        <begin position="20"/>
        <end position="32"/>
    </location>
</feature>